<keyword evidence="3" id="KW-1185">Reference proteome</keyword>
<evidence type="ECO:0000313" key="2">
    <source>
        <dbReference type="EMBL" id="CAG9580300.1"/>
    </source>
</evidence>
<organism evidence="2 3">
    <name type="scientific">Danaus chrysippus</name>
    <name type="common">African queen</name>
    <dbReference type="NCBI Taxonomy" id="151541"/>
    <lineage>
        <taxon>Eukaryota</taxon>
        <taxon>Metazoa</taxon>
        <taxon>Ecdysozoa</taxon>
        <taxon>Arthropoda</taxon>
        <taxon>Hexapoda</taxon>
        <taxon>Insecta</taxon>
        <taxon>Pterygota</taxon>
        <taxon>Neoptera</taxon>
        <taxon>Endopterygota</taxon>
        <taxon>Lepidoptera</taxon>
        <taxon>Glossata</taxon>
        <taxon>Ditrysia</taxon>
        <taxon>Papilionoidea</taxon>
        <taxon>Nymphalidae</taxon>
        <taxon>Danainae</taxon>
        <taxon>Danaini</taxon>
        <taxon>Danaina</taxon>
        <taxon>Danaus</taxon>
        <taxon>Anosia</taxon>
    </lineage>
</organism>
<proteinExistence type="predicted"/>
<name>A0A8J2R7A8_9NEOP</name>
<accession>A0A8J2R7A8</accession>
<evidence type="ECO:0000256" key="1">
    <source>
        <dbReference type="SAM" id="MobiDB-lite"/>
    </source>
</evidence>
<dbReference type="Proteomes" id="UP000789524">
    <property type="component" value="Unassembled WGS sequence"/>
</dbReference>
<feature type="compositionally biased region" description="Polar residues" evidence="1">
    <location>
        <begin position="87"/>
        <end position="98"/>
    </location>
</feature>
<feature type="region of interest" description="Disordered" evidence="1">
    <location>
        <begin position="1"/>
        <end position="35"/>
    </location>
</feature>
<gene>
    <name evidence="2" type="ORF">DCHRY22_LOCUS13614</name>
</gene>
<comment type="caution">
    <text evidence="2">The sequence shown here is derived from an EMBL/GenBank/DDBJ whole genome shotgun (WGS) entry which is preliminary data.</text>
</comment>
<protein>
    <submittedName>
        <fullName evidence="2">(African queen) hypothetical protein</fullName>
    </submittedName>
</protein>
<sequence length="140" mass="15547">MRVALSGKATRHNILKQERASLEDDPSPATSMTRTSLKVDIITLDNSRCSLEKENSLRPASQRERPSVVSKRELSVGKSFAIRSLHIPNSDSAQQESGSEAGDVIDLGAPRRVRRAPVSLPRAPRLYTPNPRLFVFKHFS</sequence>
<evidence type="ECO:0000313" key="3">
    <source>
        <dbReference type="Proteomes" id="UP000789524"/>
    </source>
</evidence>
<dbReference type="AlphaFoldDB" id="A0A8J2R7A8"/>
<dbReference type="OrthoDB" id="9950633at2759"/>
<feature type="region of interest" description="Disordered" evidence="1">
    <location>
        <begin position="87"/>
        <end position="108"/>
    </location>
</feature>
<dbReference type="EMBL" id="CAKASE010000079">
    <property type="protein sequence ID" value="CAG9580300.1"/>
    <property type="molecule type" value="Genomic_DNA"/>
</dbReference>
<reference evidence="2" key="1">
    <citation type="submission" date="2021-09" db="EMBL/GenBank/DDBJ databases">
        <authorList>
            <person name="Martin H S."/>
        </authorList>
    </citation>
    <scope>NUCLEOTIDE SEQUENCE</scope>
</reference>